<dbReference type="FunFam" id="1.50.10.20:FF:000002">
    <property type="entry name" value="Terpene cyclase/mutase family member"/>
    <property type="match status" value="1"/>
</dbReference>
<dbReference type="Pfam" id="PF13243">
    <property type="entry name" value="SQHop_cyclase_C"/>
    <property type="match status" value="1"/>
</dbReference>
<dbReference type="GO" id="GO:0010945">
    <property type="term" value="F:coenzyme A diphosphatase activity"/>
    <property type="evidence" value="ECO:0007669"/>
    <property type="project" value="InterPro"/>
</dbReference>
<dbReference type="GO" id="GO:0006696">
    <property type="term" value="P:ergosterol biosynthetic process"/>
    <property type="evidence" value="ECO:0007669"/>
    <property type="project" value="TreeGrafter"/>
</dbReference>
<dbReference type="InterPro" id="IPR045121">
    <property type="entry name" value="CoAse"/>
</dbReference>
<dbReference type="InterPro" id="IPR032696">
    <property type="entry name" value="SQ_cyclase_C"/>
</dbReference>
<sequence length="949" mass="107670">MWSPLDVPENGDAPFTDLTRWRLNADDNGRHVWEYLESDEACQARPQTVMDKFQLGLPTNLPALPRPKTAFDAARNGFSFFKHLQAPDGHWPCEYDGPMFLTPGLVIGSYVTGMELKRAERLELIRYLFRKAHKEDGGWGLHFEGRSTVFGTALNYTALRILGVGPDHPVMVKARNTLHYLGGAVRSPQWGKIWLSILNTYDWEGVNALPPELWLFPEWLPIHPHRWWIHARNVFIPMSFLYAHRFKAPENELILSLRRELYVEDYYSIDWPAQRNNICPVDSYAPHTFILDSLFAILGAYELCAIPPLRKAGLARIYDLIVMEDENTAYQDLGPVNKMLNLVARTVAEGPESEAYAQHKLKRRDFMWIGPNGMSMNGTNGVQLWDIAFIVQALVETGLAEEEENREPLLKALQWLDESQIRDNPKHYESAYRHRTKGAWPFSTKEQSYSVSDCTGEGMKAVIYLQEHVPSMPKLVSRERLCDAVDVIVSMQNQSGGFASYELIRGPRWLEWINPAEVFGNIMIEYEYPECTTSAITALAIFRRHYPDYRYADIEDTIRRAVKYLHAAQRPEGGWFGSWGICFTYATQFALESLSLVGETYETSSCVKEVWVDHENTQVVMTCWAAMALMYAQYPEPEPIERAVKMVMSRQLPDGSWAQEAIEGMFNKTCAIVYPNFKFSFTIWMLGRAHRYLEKLSALSDALENSKPFQSENAELNAAVLIPLANVNETPGVILELRGALRSHGGEVSFPGGRVDDGDASFLAGALREADEEIALKPEQVEILGELSPSERSLSGLRVWPYVGFVHHDKRPSTPLNETKRLHTKMDSNISIDLDAPFPSLSMSSLHASAPEVAHVFHLPFSQLAQPARLRAHRFRGNRPYWAINVTDIVPSSAAKHGDHDKADEKTLVEWDGETNVDEVGGGREGKLEVWGLTGWYLNVLMRALRMFG</sequence>
<dbReference type="SUPFAM" id="SSF48239">
    <property type="entry name" value="Terpenoid cyclases/Protein prenyltransferases"/>
    <property type="match status" value="2"/>
</dbReference>
<organism evidence="5 6">
    <name type="scientific">Sanghuangporus baumii</name>
    <name type="common">Phellinus baumii</name>
    <dbReference type="NCBI Taxonomy" id="108892"/>
    <lineage>
        <taxon>Eukaryota</taxon>
        <taxon>Fungi</taxon>
        <taxon>Dikarya</taxon>
        <taxon>Basidiomycota</taxon>
        <taxon>Agaricomycotina</taxon>
        <taxon>Agaricomycetes</taxon>
        <taxon>Hymenochaetales</taxon>
        <taxon>Hymenochaetaceae</taxon>
        <taxon>Sanghuangporus</taxon>
    </lineage>
</organism>
<keyword evidence="2" id="KW-0677">Repeat</keyword>
<dbReference type="InterPro" id="IPR018333">
    <property type="entry name" value="Squalene_cyclase"/>
</dbReference>
<evidence type="ECO:0000256" key="2">
    <source>
        <dbReference type="ARBA" id="ARBA00022737"/>
    </source>
</evidence>
<dbReference type="GO" id="GO:0016104">
    <property type="term" value="P:triterpenoid biosynthetic process"/>
    <property type="evidence" value="ECO:0007669"/>
    <property type="project" value="InterPro"/>
</dbReference>
<dbReference type="SUPFAM" id="SSF55811">
    <property type="entry name" value="Nudix"/>
    <property type="match status" value="1"/>
</dbReference>
<keyword evidence="6" id="KW-1185">Reference proteome</keyword>
<dbReference type="Pfam" id="PF13249">
    <property type="entry name" value="SQHop_cyclase_N"/>
    <property type="match status" value="1"/>
</dbReference>
<dbReference type="Gene3D" id="3.90.79.10">
    <property type="entry name" value="Nucleoside Triphosphate Pyrophosphohydrolase"/>
    <property type="match status" value="1"/>
</dbReference>
<dbReference type="OrthoDB" id="21502at2759"/>
<dbReference type="Gene3D" id="6.20.120.20">
    <property type="match status" value="1"/>
</dbReference>
<dbReference type="Pfam" id="PF00293">
    <property type="entry name" value="NUDIX"/>
    <property type="match status" value="1"/>
</dbReference>
<dbReference type="PANTHER" id="PTHR11764:SF20">
    <property type="entry name" value="LANOSTEROL SYNTHASE"/>
    <property type="match status" value="1"/>
</dbReference>
<gene>
    <name evidence="5" type="ORF">A7U60_g2849</name>
</gene>
<evidence type="ECO:0000259" key="4">
    <source>
        <dbReference type="PROSITE" id="PS51462"/>
    </source>
</evidence>
<dbReference type="PANTHER" id="PTHR11764">
    <property type="entry name" value="TERPENE CYCLASE/MUTASE FAMILY MEMBER"/>
    <property type="match status" value="1"/>
</dbReference>
<feature type="domain" description="Nudix hydrolase" evidence="4">
    <location>
        <begin position="715"/>
        <end position="885"/>
    </location>
</feature>
<evidence type="ECO:0000313" key="5">
    <source>
        <dbReference type="EMBL" id="OCB89993.1"/>
    </source>
</evidence>
<evidence type="ECO:0000256" key="1">
    <source>
        <dbReference type="ARBA" id="ARBA00009755"/>
    </source>
</evidence>
<dbReference type="EMBL" id="LNZH02000144">
    <property type="protein sequence ID" value="OCB89993.1"/>
    <property type="molecule type" value="Genomic_DNA"/>
</dbReference>
<dbReference type="AlphaFoldDB" id="A0A9Q5I1K9"/>
<dbReference type="InterPro" id="IPR008930">
    <property type="entry name" value="Terpenoid_cyclase/PrenylTrfase"/>
</dbReference>
<comment type="similarity">
    <text evidence="1">Belongs to the terpene cyclase/mutase family.</text>
</comment>
<dbReference type="Proteomes" id="UP000757232">
    <property type="component" value="Unassembled WGS sequence"/>
</dbReference>
<name>A0A9Q5I1K9_SANBA</name>
<dbReference type="NCBIfam" id="TIGR01787">
    <property type="entry name" value="squalene_cyclas"/>
    <property type="match status" value="1"/>
</dbReference>
<proteinExistence type="inferred from homology"/>
<dbReference type="GO" id="GO:0005811">
    <property type="term" value="C:lipid droplet"/>
    <property type="evidence" value="ECO:0007669"/>
    <property type="project" value="InterPro"/>
</dbReference>
<dbReference type="CDD" id="cd03426">
    <property type="entry name" value="NUDIX_CoAse_Nudt7"/>
    <property type="match status" value="1"/>
</dbReference>
<keyword evidence="3" id="KW-0413">Isomerase</keyword>
<protein>
    <submittedName>
        <fullName evidence="5">Terpene synthase</fullName>
    </submittedName>
</protein>
<evidence type="ECO:0000313" key="6">
    <source>
        <dbReference type="Proteomes" id="UP000757232"/>
    </source>
</evidence>
<dbReference type="PROSITE" id="PS51462">
    <property type="entry name" value="NUDIX"/>
    <property type="match status" value="1"/>
</dbReference>
<reference evidence="5" key="1">
    <citation type="submission" date="2016-06" db="EMBL/GenBank/DDBJ databases">
        <title>Draft Genome sequence of the fungus Inonotus baumii.</title>
        <authorList>
            <person name="Zhu H."/>
            <person name="Lin W."/>
        </authorList>
    </citation>
    <scope>NUCLEOTIDE SEQUENCE</scope>
    <source>
        <strain evidence="5">821</strain>
    </source>
</reference>
<accession>A0A9Q5I1K9</accession>
<dbReference type="InterPro" id="IPR015797">
    <property type="entry name" value="NUDIX_hydrolase-like_dom_sf"/>
</dbReference>
<dbReference type="Gene3D" id="1.50.10.20">
    <property type="match status" value="2"/>
</dbReference>
<dbReference type="SFLD" id="SFLDG01016">
    <property type="entry name" value="Prenyltransferase_Like_2"/>
    <property type="match status" value="1"/>
</dbReference>
<dbReference type="CDD" id="cd02892">
    <property type="entry name" value="SQCY_1"/>
    <property type="match status" value="1"/>
</dbReference>
<comment type="caution">
    <text evidence="5">The sequence shown here is derived from an EMBL/GenBank/DDBJ whole genome shotgun (WGS) entry which is preliminary data.</text>
</comment>
<evidence type="ECO:0000256" key="3">
    <source>
        <dbReference type="ARBA" id="ARBA00023235"/>
    </source>
</evidence>
<dbReference type="InterPro" id="IPR000086">
    <property type="entry name" value="NUDIX_hydrolase_dom"/>
</dbReference>
<dbReference type="GO" id="GO:0000250">
    <property type="term" value="F:lanosterol synthase activity"/>
    <property type="evidence" value="ECO:0007669"/>
    <property type="project" value="TreeGrafter"/>
</dbReference>
<dbReference type="InterPro" id="IPR032697">
    <property type="entry name" value="SQ_cyclase_N"/>
</dbReference>